<dbReference type="InterPro" id="IPR021377">
    <property type="entry name" value="DUF3006"/>
</dbReference>
<feature type="transmembrane region" description="Helical" evidence="1">
    <location>
        <begin position="7"/>
        <end position="28"/>
    </location>
</feature>
<dbReference type="EMBL" id="RBZP01000002">
    <property type="protein sequence ID" value="RKQ35830.1"/>
    <property type="molecule type" value="Genomic_DNA"/>
</dbReference>
<dbReference type="OrthoDB" id="2721934at2"/>
<reference evidence="2 3" key="1">
    <citation type="journal article" date="2016" name="Int. J. Syst. Evol. Microbiol.">
        <title>Oceanobacillus halophilus sp. nov., a novel moderately halophilic bacterium from a hypersaline lake.</title>
        <authorList>
            <person name="Amoozegar M.A."/>
            <person name="Bagheri M."/>
            <person name="Makhdoumi A."/>
            <person name="Nikou M.M."/>
            <person name="Fazeli S.A.S."/>
            <person name="Schumann P."/>
            <person name="Sproer C."/>
            <person name="Sanchez-Porro C."/>
            <person name="Ventosa A."/>
        </authorList>
    </citation>
    <scope>NUCLEOTIDE SEQUENCE [LARGE SCALE GENOMIC DNA]</scope>
    <source>
        <strain evidence="2 3">DSM 23996</strain>
    </source>
</reference>
<evidence type="ECO:0000313" key="2">
    <source>
        <dbReference type="EMBL" id="RKQ35830.1"/>
    </source>
</evidence>
<organism evidence="2 3">
    <name type="scientific">Oceanobacillus halophilus</name>
    <dbReference type="NCBI Taxonomy" id="930130"/>
    <lineage>
        <taxon>Bacteria</taxon>
        <taxon>Bacillati</taxon>
        <taxon>Bacillota</taxon>
        <taxon>Bacilli</taxon>
        <taxon>Bacillales</taxon>
        <taxon>Bacillaceae</taxon>
        <taxon>Oceanobacillus</taxon>
    </lineage>
</organism>
<sequence length="116" mass="13800">MERIKNMFAVLLLFIVSLSFLLFIIQLLDQLEQKSFHKIQVKGVLDRFENNHAVILLEKINEEITLPMEVLPKGSKQHTWFDIIVTKKGYKILSVNQEKAEKQQIRRKQLLERLRE</sequence>
<gene>
    <name evidence="2" type="ORF">D8M06_06125</name>
</gene>
<dbReference type="Proteomes" id="UP000269301">
    <property type="component" value="Unassembled WGS sequence"/>
</dbReference>
<protein>
    <submittedName>
        <fullName evidence="2">DUF3006 domain-containing protein</fullName>
    </submittedName>
</protein>
<evidence type="ECO:0000313" key="3">
    <source>
        <dbReference type="Proteomes" id="UP000269301"/>
    </source>
</evidence>
<name>A0A495A7S1_9BACI</name>
<dbReference type="RefSeq" id="WP_121203502.1">
    <property type="nucleotide sequence ID" value="NZ_RBZP01000002.1"/>
</dbReference>
<keyword evidence="1" id="KW-1133">Transmembrane helix</keyword>
<evidence type="ECO:0000256" key="1">
    <source>
        <dbReference type="SAM" id="Phobius"/>
    </source>
</evidence>
<keyword evidence="3" id="KW-1185">Reference proteome</keyword>
<keyword evidence="1" id="KW-0812">Transmembrane</keyword>
<dbReference type="AlphaFoldDB" id="A0A495A7S1"/>
<accession>A0A495A7S1</accession>
<proteinExistence type="predicted"/>
<keyword evidence="1" id="KW-0472">Membrane</keyword>
<dbReference type="Pfam" id="PF11213">
    <property type="entry name" value="DUF3006"/>
    <property type="match status" value="1"/>
</dbReference>
<comment type="caution">
    <text evidence="2">The sequence shown here is derived from an EMBL/GenBank/DDBJ whole genome shotgun (WGS) entry which is preliminary data.</text>
</comment>